<organism evidence="2 3">
    <name type="scientific">Nibrella saemangeumensis</name>
    <dbReference type="NCBI Taxonomy" id="1084526"/>
    <lineage>
        <taxon>Bacteria</taxon>
        <taxon>Pseudomonadati</taxon>
        <taxon>Bacteroidota</taxon>
        <taxon>Cytophagia</taxon>
        <taxon>Cytophagales</taxon>
        <taxon>Spirosomataceae</taxon>
        <taxon>Nibrella</taxon>
    </lineage>
</organism>
<comment type="caution">
    <text evidence="2">The sequence shown here is derived from an EMBL/GenBank/DDBJ whole genome shotgun (WGS) entry which is preliminary data.</text>
</comment>
<reference evidence="3" key="1">
    <citation type="journal article" date="2019" name="Int. J. Syst. Evol. Microbiol.">
        <title>The Global Catalogue of Microorganisms (GCM) 10K type strain sequencing project: providing services to taxonomists for standard genome sequencing and annotation.</title>
        <authorList>
            <consortium name="The Broad Institute Genomics Platform"/>
            <consortium name="The Broad Institute Genome Sequencing Center for Infectious Disease"/>
            <person name="Wu L."/>
            <person name="Ma J."/>
        </authorList>
    </citation>
    <scope>NUCLEOTIDE SEQUENCE [LARGE SCALE GENOMIC DNA]</scope>
    <source>
        <strain evidence="3">JCM 17927</strain>
    </source>
</reference>
<proteinExistence type="predicted"/>
<dbReference type="InterPro" id="IPR010895">
    <property type="entry name" value="CHRD"/>
</dbReference>
<protein>
    <recommendedName>
        <fullName evidence="1">CHRD domain-containing protein</fullName>
    </recommendedName>
</protein>
<dbReference type="Pfam" id="PF07452">
    <property type="entry name" value="CHRD"/>
    <property type="match status" value="1"/>
</dbReference>
<evidence type="ECO:0000313" key="2">
    <source>
        <dbReference type="EMBL" id="GAA4451112.1"/>
    </source>
</evidence>
<accession>A0ABP8MM88</accession>
<dbReference type="PROSITE" id="PS50933">
    <property type="entry name" value="CHRD"/>
    <property type="match status" value="1"/>
</dbReference>
<gene>
    <name evidence="2" type="ORF">GCM10023189_12650</name>
</gene>
<evidence type="ECO:0000313" key="3">
    <source>
        <dbReference type="Proteomes" id="UP001501175"/>
    </source>
</evidence>
<dbReference type="Proteomes" id="UP001501175">
    <property type="component" value="Unassembled WGS sequence"/>
</dbReference>
<sequence>MSYTMTYSGLSTPITGAHIHSATSTSATATGPESITIVGTPASTTAANARAGTVTGTATVPAALVTSMNNGQTYISIKTSRFPAGEIGGTIRKQ</sequence>
<keyword evidence="3" id="KW-1185">Reference proteome</keyword>
<evidence type="ECO:0000259" key="1">
    <source>
        <dbReference type="PROSITE" id="PS50933"/>
    </source>
</evidence>
<dbReference type="EMBL" id="BAABHD010000014">
    <property type="protein sequence ID" value="GAA4451112.1"/>
    <property type="molecule type" value="Genomic_DNA"/>
</dbReference>
<feature type="domain" description="CHRD" evidence="1">
    <location>
        <begin position="1"/>
        <end position="94"/>
    </location>
</feature>
<name>A0ABP8MM88_9BACT</name>